<keyword evidence="9" id="KW-1185">Reference proteome</keyword>
<dbReference type="PANTHER" id="PTHR11132">
    <property type="entry name" value="SOLUTE CARRIER FAMILY 35"/>
    <property type="match status" value="1"/>
</dbReference>
<evidence type="ECO:0000256" key="5">
    <source>
        <dbReference type="ARBA" id="ARBA00022989"/>
    </source>
</evidence>
<evidence type="ECO:0000256" key="2">
    <source>
        <dbReference type="ARBA" id="ARBA00010425"/>
    </source>
</evidence>
<dbReference type="Proteomes" id="UP000185904">
    <property type="component" value="Unassembled WGS sequence"/>
</dbReference>
<feature type="transmembrane region" description="Helical" evidence="7">
    <location>
        <begin position="119"/>
        <end position="143"/>
    </location>
</feature>
<evidence type="ECO:0000256" key="1">
    <source>
        <dbReference type="ARBA" id="ARBA00003420"/>
    </source>
</evidence>
<evidence type="ECO:0000256" key="6">
    <source>
        <dbReference type="ARBA" id="ARBA00023136"/>
    </source>
</evidence>
<dbReference type="InterPro" id="IPR050186">
    <property type="entry name" value="TPT_transporter"/>
</dbReference>
<reference evidence="8 9" key="1">
    <citation type="submission" date="2016-03" db="EMBL/GenBank/DDBJ databases">
        <title>The draft genome sequence of Fonsecaea nubica causative agent of cutaneous subcutaneous infection in human host.</title>
        <authorList>
            <person name="Costa F."/>
            <person name="Sybren D.H."/>
            <person name="Raittz R.T."/>
            <person name="Weiss V.A."/>
            <person name="Leao A.C."/>
            <person name="Gomes R."/>
            <person name="De Souza E.M."/>
            <person name="Pedrosa F.O."/>
            <person name="Steffens M.B."/>
            <person name="Bombassaro A."/>
            <person name="Tadra-Sfeir M.Z."/>
            <person name="Moreno L.F."/>
            <person name="Najafzadeh M.J."/>
            <person name="Felipe M.S."/>
            <person name="Teixeira M."/>
            <person name="Sun J."/>
            <person name="Xi L."/>
            <person name="Castro M.A."/>
            <person name="Vicente V.A."/>
        </authorList>
    </citation>
    <scope>NUCLEOTIDE SEQUENCE [LARGE SCALE GENOMIC DNA]</scope>
    <source>
        <strain evidence="8 9">CBS 269.64</strain>
    </source>
</reference>
<keyword evidence="5 7" id="KW-1133">Transmembrane helix</keyword>
<dbReference type="AlphaFoldDB" id="A0A178CYN4"/>
<feature type="transmembrane region" description="Helical" evidence="7">
    <location>
        <begin position="257"/>
        <end position="276"/>
    </location>
</feature>
<evidence type="ECO:0000256" key="3">
    <source>
        <dbReference type="ARBA" id="ARBA00011182"/>
    </source>
</evidence>
<dbReference type="GO" id="GO:0000139">
    <property type="term" value="C:Golgi membrane"/>
    <property type="evidence" value="ECO:0007669"/>
    <property type="project" value="UniProtKB-SubCell"/>
</dbReference>
<keyword evidence="7" id="KW-0968">Cytoplasmic vesicle</keyword>
<dbReference type="GO" id="GO:0005789">
    <property type="term" value="C:endoplasmic reticulum membrane"/>
    <property type="evidence" value="ECO:0007669"/>
    <property type="project" value="UniProtKB-SubCell"/>
</dbReference>
<keyword evidence="7" id="KW-0256">Endoplasmic reticulum</keyword>
<feature type="transmembrane region" description="Helical" evidence="7">
    <location>
        <begin position="215"/>
        <end position="236"/>
    </location>
</feature>
<keyword evidence="4 7" id="KW-0812">Transmembrane</keyword>
<sequence length="420" mass="45676">MLGHSLRSSVVSVWLYFVLNMLVTVTNKQIVSRTACPWLLTASHAFTTFVTTGAISRLQRPKSAFAPSTTTTTSSFVSRSLVNDGRLEEEGDDDDEDDHRYRVREGDGTNLSLRVHLRVLLPFSLLYTLNIALSNLALGLVTLSMHQTIRATAPVITVLVSIVWLGSTWREYPAGVYGATGLTICGVIIATNAASSTKGVGDDRAGLVVDPSRTTASGFTVTLLSAVLAVLKTIFTNELQRPPRASRWGLGLPSTRLVQYLALYAVNQAVLLASWAGEIKGLTTNVDHGPPPTLTLRLRGRSHRVAVPWPWLWLLNALAAAMLNLASFEANKRCGPLTMAIATNMKQVVILLMVICLRDVTGATNNAHDRRARENTVIVGSLITTVGGIWYAFASARTKRRQRRDSVGDDAVSEKRGWVG</sequence>
<protein>
    <recommendedName>
        <fullName evidence="7">GDP-mannose transporter</fullName>
        <shortName evidence="7">GMT</shortName>
    </recommendedName>
</protein>
<comment type="function">
    <text evidence="1 7">Involved in the import of GDP-mannose from the cytoplasm into the Golgi lumen.</text>
</comment>
<comment type="subcellular location">
    <subcellularLocation>
        <location evidence="7">Golgi apparatus membrane</location>
        <topology evidence="7">Multi-pass membrane protein</topology>
    </subcellularLocation>
    <subcellularLocation>
        <location evidence="7">Cytoplasmic vesicle membrane</location>
        <topology evidence="7">Multi-pass membrane protein</topology>
    </subcellularLocation>
    <subcellularLocation>
        <location evidence="7">Endoplasmic reticulum membrane</location>
        <topology evidence="7">Multi-pass membrane protein</topology>
    </subcellularLocation>
</comment>
<evidence type="ECO:0000256" key="7">
    <source>
        <dbReference type="RuleBase" id="RU367097"/>
    </source>
</evidence>
<accession>A0A178CYN4</accession>
<name>A0A178CYN4_9EURO</name>
<proteinExistence type="inferred from homology"/>
<keyword evidence="6 7" id="KW-0472">Membrane</keyword>
<keyword evidence="7" id="KW-0762">Sugar transport</keyword>
<dbReference type="GeneID" id="34590057"/>
<comment type="similarity">
    <text evidence="2 7">Belongs to the TPT transporter family. SLC35D subfamily.</text>
</comment>
<dbReference type="GO" id="GO:0030659">
    <property type="term" value="C:cytoplasmic vesicle membrane"/>
    <property type="evidence" value="ECO:0007669"/>
    <property type="project" value="UniProtKB-SubCell"/>
</dbReference>
<feature type="transmembrane region" description="Helical" evidence="7">
    <location>
        <begin position="174"/>
        <end position="195"/>
    </location>
</feature>
<keyword evidence="7" id="KW-0813">Transport</keyword>
<evidence type="ECO:0000256" key="4">
    <source>
        <dbReference type="ARBA" id="ARBA00022692"/>
    </source>
</evidence>
<feature type="transmembrane region" description="Helical" evidence="7">
    <location>
        <begin position="306"/>
        <end position="325"/>
    </location>
</feature>
<feature type="transmembrane region" description="Helical" evidence="7">
    <location>
        <begin position="375"/>
        <end position="394"/>
    </location>
</feature>
<dbReference type="EMBL" id="LVCJ01000043">
    <property type="protein sequence ID" value="OAL33995.1"/>
    <property type="molecule type" value="Genomic_DNA"/>
</dbReference>
<evidence type="ECO:0000313" key="9">
    <source>
        <dbReference type="Proteomes" id="UP000185904"/>
    </source>
</evidence>
<comment type="caution">
    <text evidence="8">The sequence shown here is derived from an EMBL/GenBank/DDBJ whole genome shotgun (WGS) entry which is preliminary data.</text>
</comment>
<feature type="transmembrane region" description="Helical" evidence="7">
    <location>
        <begin position="149"/>
        <end position="167"/>
    </location>
</feature>
<dbReference type="OrthoDB" id="10261634at2759"/>
<feature type="transmembrane region" description="Helical" evidence="7">
    <location>
        <begin position="337"/>
        <end position="355"/>
    </location>
</feature>
<comment type="subunit">
    <text evidence="3 7">Homooligomer.</text>
</comment>
<organism evidence="8 9">
    <name type="scientific">Fonsecaea nubica</name>
    <dbReference type="NCBI Taxonomy" id="856822"/>
    <lineage>
        <taxon>Eukaryota</taxon>
        <taxon>Fungi</taxon>
        <taxon>Dikarya</taxon>
        <taxon>Ascomycota</taxon>
        <taxon>Pezizomycotina</taxon>
        <taxon>Eurotiomycetes</taxon>
        <taxon>Chaetothyriomycetidae</taxon>
        <taxon>Chaetothyriales</taxon>
        <taxon>Herpotrichiellaceae</taxon>
        <taxon>Fonsecaea</taxon>
    </lineage>
</organism>
<evidence type="ECO:0000313" key="8">
    <source>
        <dbReference type="EMBL" id="OAL33995.1"/>
    </source>
</evidence>
<gene>
    <name evidence="8" type="ORF">AYO20_06643</name>
</gene>
<keyword evidence="7" id="KW-0333">Golgi apparatus</keyword>
<dbReference type="RefSeq" id="XP_022499007.1">
    <property type="nucleotide sequence ID" value="XM_022644932.1"/>
</dbReference>
<feature type="transmembrane region" description="Helical" evidence="7">
    <location>
        <begin position="6"/>
        <end position="25"/>
    </location>
</feature>